<sequence>MLLASASQRRHSWLSDRLDGTGTRITTRPLVSAEPGPGAGLEVGVQAEATCLAKAEAAAMEMTLSGDSGFDLVVVADTLVEDPEDPLVAMGKPDDVVAAAAMLLRLSGRRHRVWSSTALLYPPDGQREGTEMLHRGWSADVWTDSALVEFEELSEDQLVELVRSESWLGKAGAYDLAGRASQHARLIEGSEVTVLGFATSAMDALLGLLD</sequence>
<dbReference type="PIRSF" id="PIRSF006305">
    <property type="entry name" value="Maf"/>
    <property type="match status" value="1"/>
</dbReference>
<accession>A0A2V3HSE9</accession>
<dbReference type="Proteomes" id="UP000248161">
    <property type="component" value="Unassembled WGS sequence"/>
</dbReference>
<protein>
    <recommendedName>
        <fullName evidence="5">Nucleotide PPase</fullName>
    </recommendedName>
</protein>
<organism evidence="3 4">
    <name type="scientific">Candidatus Thalassarchaeum betae</name>
    <dbReference type="NCBI Taxonomy" id="2599289"/>
    <lineage>
        <taxon>Archaea</taxon>
        <taxon>Methanobacteriati</taxon>
        <taxon>Thermoplasmatota</taxon>
        <taxon>Candidatus Poseidoniia</taxon>
        <taxon>Candidatus Poseidoniales</taxon>
        <taxon>Candidatus Thalassarchaeaceae</taxon>
        <taxon>Candidatus Thalassarchaeum</taxon>
    </lineage>
</organism>
<comment type="caution">
    <text evidence="3">The sequence shown here is derived from an EMBL/GenBank/DDBJ whole genome shotgun (WGS) entry which is preliminary data.</text>
</comment>
<reference evidence="3 4" key="1">
    <citation type="journal article" date="2015" name="Nat. Commun.">
        <title>Genomic and transcriptomic evidence for scavenging of diverse organic compounds by widespread deep-sea archaea.</title>
        <authorList>
            <person name="Li M."/>
            <person name="Baker B.J."/>
            <person name="Anantharaman K."/>
            <person name="Jain S."/>
            <person name="Breier J.A."/>
            <person name="Dick G.J."/>
        </authorList>
    </citation>
    <scope>NUCLEOTIDE SEQUENCE [LARGE SCALE GENOMIC DNA]</scope>
    <source>
        <strain evidence="3">Cayman_51_deep</strain>
    </source>
</reference>
<evidence type="ECO:0008006" key="5">
    <source>
        <dbReference type="Google" id="ProtNLM"/>
    </source>
</evidence>
<dbReference type="Pfam" id="PF02545">
    <property type="entry name" value="Maf"/>
    <property type="match status" value="1"/>
</dbReference>
<dbReference type="EMBL" id="PSPG01000005">
    <property type="protein sequence ID" value="PXF21826.1"/>
    <property type="molecule type" value="Genomic_DNA"/>
</dbReference>
<evidence type="ECO:0000313" key="4">
    <source>
        <dbReference type="Proteomes" id="UP000248161"/>
    </source>
</evidence>
<dbReference type="PANTHER" id="PTHR43213:SF5">
    <property type="entry name" value="BIFUNCTIONAL DTTP_UTP PYROPHOSPHATASE_METHYLTRANSFERASE PROTEIN-RELATED"/>
    <property type="match status" value="1"/>
</dbReference>
<dbReference type="InterPro" id="IPR029001">
    <property type="entry name" value="ITPase-like_fam"/>
</dbReference>
<evidence type="ECO:0000313" key="3">
    <source>
        <dbReference type="EMBL" id="PXF21826.1"/>
    </source>
</evidence>
<proteinExistence type="predicted"/>
<name>A0A2V3HSE9_9ARCH</name>
<gene>
    <name evidence="3" type="ORF">CXX69_02965</name>
</gene>
<dbReference type="InterPro" id="IPR003697">
    <property type="entry name" value="Maf-like"/>
</dbReference>
<comment type="cofactor">
    <cofactor evidence="1">
        <name>a divalent metal cation</name>
        <dbReference type="ChEBI" id="CHEBI:60240"/>
    </cofactor>
</comment>
<evidence type="ECO:0000256" key="1">
    <source>
        <dbReference type="ARBA" id="ARBA00001968"/>
    </source>
</evidence>
<dbReference type="GO" id="GO:0047429">
    <property type="term" value="F:nucleoside triphosphate diphosphatase activity"/>
    <property type="evidence" value="ECO:0007669"/>
    <property type="project" value="InterPro"/>
</dbReference>
<dbReference type="AlphaFoldDB" id="A0A2V3HSE9"/>
<evidence type="ECO:0000256" key="2">
    <source>
        <dbReference type="ARBA" id="ARBA00022801"/>
    </source>
</evidence>
<keyword evidence="2" id="KW-0378">Hydrolase</keyword>
<dbReference type="Gene3D" id="3.90.950.10">
    <property type="match status" value="1"/>
</dbReference>
<dbReference type="SUPFAM" id="SSF52972">
    <property type="entry name" value="ITPase-like"/>
    <property type="match status" value="1"/>
</dbReference>
<dbReference type="PANTHER" id="PTHR43213">
    <property type="entry name" value="BIFUNCTIONAL DTTP/UTP PYROPHOSPHATASE/METHYLTRANSFERASE PROTEIN-RELATED"/>
    <property type="match status" value="1"/>
</dbReference>